<evidence type="ECO:0000256" key="2">
    <source>
        <dbReference type="ARBA" id="ARBA00023015"/>
    </source>
</evidence>
<dbReference type="Proteomes" id="UP000032483">
    <property type="component" value="Unassembled WGS sequence"/>
</dbReference>
<dbReference type="Gene3D" id="1.10.10.10">
    <property type="entry name" value="Winged helix-like DNA-binding domain superfamily/Winged helix DNA-binding domain"/>
    <property type="match status" value="1"/>
</dbReference>
<dbReference type="CDD" id="cd06171">
    <property type="entry name" value="Sigma70_r4"/>
    <property type="match status" value="1"/>
</dbReference>
<dbReference type="InterPro" id="IPR036388">
    <property type="entry name" value="WH-like_DNA-bd_sf"/>
</dbReference>
<accession>A0A0D8J486</accession>
<dbReference type="GO" id="GO:0003677">
    <property type="term" value="F:DNA binding"/>
    <property type="evidence" value="ECO:0007669"/>
    <property type="project" value="InterPro"/>
</dbReference>
<evidence type="ECO:0000313" key="7">
    <source>
        <dbReference type="EMBL" id="KJF41584.1"/>
    </source>
</evidence>
<evidence type="ECO:0000313" key="12">
    <source>
        <dbReference type="Proteomes" id="UP000431913"/>
    </source>
</evidence>
<dbReference type="InterPro" id="IPR013249">
    <property type="entry name" value="RNA_pol_sigma70_r4_t2"/>
</dbReference>
<keyword evidence="2" id="KW-0805">Transcription regulation</keyword>
<evidence type="ECO:0000259" key="6">
    <source>
        <dbReference type="Pfam" id="PF08281"/>
    </source>
</evidence>
<dbReference type="InterPro" id="IPR039425">
    <property type="entry name" value="RNA_pol_sigma-70-like"/>
</dbReference>
<evidence type="ECO:0000256" key="4">
    <source>
        <dbReference type="ARBA" id="ARBA00023163"/>
    </source>
</evidence>
<keyword evidence="3" id="KW-0731">Sigma factor</keyword>
<dbReference type="Proteomes" id="UP000431913">
    <property type="component" value="Unassembled WGS sequence"/>
</dbReference>
<reference evidence="8 12" key="3">
    <citation type="submission" date="2019-08" db="EMBL/GenBank/DDBJ databases">
        <title>In-depth cultivation of the pig gut microbiome towards novel bacterial diversity and tailored functional studies.</title>
        <authorList>
            <person name="Wylensek D."/>
            <person name="Hitch T.C.A."/>
            <person name="Clavel T."/>
        </authorList>
    </citation>
    <scope>NUCLEOTIDE SEQUENCE [LARGE SCALE GENOMIC DNA]</scope>
    <source>
        <strain evidence="8 12">WCA3-601-WT-6J</strain>
    </source>
</reference>
<dbReference type="InterPro" id="IPR014284">
    <property type="entry name" value="RNA_pol_sigma-70_dom"/>
</dbReference>
<dbReference type="AlphaFoldDB" id="A0A0D8J486"/>
<dbReference type="InterPro" id="IPR007627">
    <property type="entry name" value="RNA_pol_sigma70_r2"/>
</dbReference>
<evidence type="ECO:0000313" key="8">
    <source>
        <dbReference type="EMBL" id="MST90899.1"/>
    </source>
</evidence>
<gene>
    <name evidence="8" type="ORF">FYJ76_02935</name>
    <name evidence="10" type="ORF">GMD52_03480</name>
    <name evidence="9" type="ORF">GMD59_01500</name>
    <name evidence="7" type="ORF">TQ39_00890</name>
</gene>
<dbReference type="NCBIfam" id="TIGR02937">
    <property type="entry name" value="sigma70-ECF"/>
    <property type="match status" value="1"/>
</dbReference>
<evidence type="ECO:0000313" key="11">
    <source>
        <dbReference type="Proteomes" id="UP000032483"/>
    </source>
</evidence>
<comment type="caution">
    <text evidence="7">The sequence shown here is derived from an EMBL/GenBank/DDBJ whole genome shotgun (WGS) entry which is preliminary data.</text>
</comment>
<sequence length="158" mass="18399">MERIVGAYGNAVLRMCFLYLKDSHLAEDASQETFLKVYRNYAQFDGTAGEKTWVMRIAINVCKDYLRSAWNRRVSVVEALNEIPAAEDSPHEDDTLLREIMNLKPKYKEVILLFYYQDMKISEIARVLDAPESTVSVRLKRAREQLKKRLEGWYADGK</sequence>
<evidence type="ECO:0000313" key="13">
    <source>
        <dbReference type="Proteomes" id="UP000449193"/>
    </source>
</evidence>
<dbReference type="GO" id="GO:0006352">
    <property type="term" value="P:DNA-templated transcription initiation"/>
    <property type="evidence" value="ECO:0007669"/>
    <property type="project" value="InterPro"/>
</dbReference>
<dbReference type="PATRIC" id="fig|1550024.3.peg.197"/>
<keyword evidence="4" id="KW-0804">Transcription</keyword>
<dbReference type="EMBL" id="VUNJ01000002">
    <property type="protein sequence ID" value="MST90899.1"/>
    <property type="molecule type" value="Genomic_DNA"/>
</dbReference>
<dbReference type="Pfam" id="PF08281">
    <property type="entry name" value="Sigma70_r4_2"/>
    <property type="match status" value="1"/>
</dbReference>
<evidence type="ECO:0000313" key="9">
    <source>
        <dbReference type="EMBL" id="MTS25958.1"/>
    </source>
</evidence>
<dbReference type="Gene3D" id="1.10.1740.10">
    <property type="match status" value="1"/>
</dbReference>
<keyword evidence="11" id="KW-1185">Reference proteome</keyword>
<dbReference type="PANTHER" id="PTHR43133:SF60">
    <property type="entry name" value="RNA POLYMERASE SIGMA FACTOR SIGV"/>
    <property type="match status" value="1"/>
</dbReference>
<feature type="domain" description="RNA polymerase sigma factor 70 region 4 type 2" evidence="6">
    <location>
        <begin position="96"/>
        <end position="146"/>
    </location>
</feature>
<dbReference type="Proteomes" id="UP000449193">
    <property type="component" value="Unassembled WGS sequence"/>
</dbReference>
<reference evidence="13 14" key="2">
    <citation type="journal article" date="2019" name="Nat. Med.">
        <title>A library of human gut bacterial isolates paired with longitudinal multiomics data enables mechanistic microbiome research.</title>
        <authorList>
            <person name="Poyet M."/>
            <person name="Groussin M."/>
            <person name="Gibbons S.M."/>
            <person name="Avila-Pacheco J."/>
            <person name="Jiang X."/>
            <person name="Kearney S.M."/>
            <person name="Perrotta A.R."/>
            <person name="Berdy B."/>
            <person name="Zhao S."/>
            <person name="Lieberman T.D."/>
            <person name="Swanson P.K."/>
            <person name="Smith M."/>
            <person name="Roesemann S."/>
            <person name="Alexander J.E."/>
            <person name="Rich S.A."/>
            <person name="Livny J."/>
            <person name="Vlamakis H."/>
            <person name="Clish C."/>
            <person name="Bullock K."/>
            <person name="Deik A."/>
            <person name="Scott J."/>
            <person name="Pierce K.A."/>
            <person name="Xavier R.J."/>
            <person name="Alm E.J."/>
        </authorList>
    </citation>
    <scope>NUCLEOTIDE SEQUENCE [LARGE SCALE GENOMIC DNA]</scope>
    <source>
        <strain evidence="9 14">BIOML-A4</strain>
        <strain evidence="10 13">BIOML-A7</strain>
    </source>
</reference>
<dbReference type="RefSeq" id="WP_040910502.1">
    <property type="nucleotide sequence ID" value="NZ_CAUBBA010000001.1"/>
</dbReference>
<dbReference type="Proteomes" id="UP000472755">
    <property type="component" value="Unassembled WGS sequence"/>
</dbReference>
<proteinExistence type="inferred from homology"/>
<evidence type="ECO:0000313" key="10">
    <source>
        <dbReference type="EMBL" id="MTS50599.1"/>
    </source>
</evidence>
<evidence type="ECO:0000256" key="3">
    <source>
        <dbReference type="ARBA" id="ARBA00023082"/>
    </source>
</evidence>
<comment type="similarity">
    <text evidence="1">Belongs to the sigma-70 factor family. ECF subfamily.</text>
</comment>
<dbReference type="InterPro" id="IPR013324">
    <property type="entry name" value="RNA_pol_sigma_r3/r4-like"/>
</dbReference>
<dbReference type="InterPro" id="IPR013325">
    <property type="entry name" value="RNA_pol_sigma_r2"/>
</dbReference>
<dbReference type="SUPFAM" id="SSF88946">
    <property type="entry name" value="Sigma2 domain of RNA polymerase sigma factors"/>
    <property type="match status" value="1"/>
</dbReference>
<dbReference type="GO" id="GO:0016987">
    <property type="term" value="F:sigma factor activity"/>
    <property type="evidence" value="ECO:0007669"/>
    <property type="project" value="UniProtKB-KW"/>
</dbReference>
<organism evidence="7 11">
    <name type="scientific">Ruthenibacterium lactatiformans</name>
    <dbReference type="NCBI Taxonomy" id="1550024"/>
    <lineage>
        <taxon>Bacteria</taxon>
        <taxon>Bacillati</taxon>
        <taxon>Bacillota</taxon>
        <taxon>Clostridia</taxon>
        <taxon>Eubacteriales</taxon>
        <taxon>Oscillospiraceae</taxon>
        <taxon>Ruthenibacterium</taxon>
    </lineage>
</organism>
<feature type="domain" description="RNA polymerase sigma-70 region 2" evidence="5">
    <location>
        <begin position="5"/>
        <end position="71"/>
    </location>
</feature>
<dbReference type="SUPFAM" id="SSF88659">
    <property type="entry name" value="Sigma3 and sigma4 domains of RNA polymerase sigma factors"/>
    <property type="match status" value="1"/>
</dbReference>
<evidence type="ECO:0000259" key="5">
    <source>
        <dbReference type="Pfam" id="PF04542"/>
    </source>
</evidence>
<name>A0A0D8J486_9FIRM</name>
<dbReference type="EMBL" id="WMZU01000001">
    <property type="protein sequence ID" value="MTS25958.1"/>
    <property type="molecule type" value="Genomic_DNA"/>
</dbReference>
<dbReference type="PANTHER" id="PTHR43133">
    <property type="entry name" value="RNA POLYMERASE ECF-TYPE SIGMA FACTO"/>
    <property type="match status" value="1"/>
</dbReference>
<dbReference type="EMBL" id="WMZR01000003">
    <property type="protein sequence ID" value="MTS50599.1"/>
    <property type="molecule type" value="Genomic_DNA"/>
</dbReference>
<evidence type="ECO:0000313" key="14">
    <source>
        <dbReference type="Proteomes" id="UP000472755"/>
    </source>
</evidence>
<evidence type="ECO:0000256" key="1">
    <source>
        <dbReference type="ARBA" id="ARBA00010641"/>
    </source>
</evidence>
<protein>
    <submittedName>
        <fullName evidence="7">RNA polymerase subunit sigma-24</fullName>
    </submittedName>
    <submittedName>
        <fullName evidence="8">Sigma-70 family RNA polymerase sigma factor</fullName>
    </submittedName>
</protein>
<reference evidence="7" key="1">
    <citation type="submission" date="2015-02" db="EMBL/GenBank/DDBJ databases">
        <title>A novel member of the family Ruminococcaceae isolated from human feces.</title>
        <authorList>
            <person name="Shkoporov A.N."/>
            <person name="Chaplin A.V."/>
            <person name="Motuzova O.V."/>
            <person name="Kafarskaia L.I."/>
            <person name="Khokhlova E.V."/>
            <person name="Efimov B.A."/>
        </authorList>
    </citation>
    <scope>NUCLEOTIDE SEQUENCE [LARGE SCALE GENOMIC DNA]</scope>
    <source>
        <strain evidence="7">585-1</strain>
    </source>
</reference>
<dbReference type="EMBL" id="JXXK01000001">
    <property type="protein sequence ID" value="KJF41584.1"/>
    <property type="molecule type" value="Genomic_DNA"/>
</dbReference>
<dbReference type="Pfam" id="PF04542">
    <property type="entry name" value="Sigma70_r2"/>
    <property type="match status" value="1"/>
</dbReference>